<dbReference type="AlphaFoldDB" id="X1I0R2"/>
<name>X1I0R2_9ZZZZ</name>
<proteinExistence type="predicted"/>
<protein>
    <submittedName>
        <fullName evidence="1">Uncharacterized protein</fullName>
    </submittedName>
</protein>
<feature type="non-terminal residue" evidence="1">
    <location>
        <position position="37"/>
    </location>
</feature>
<organism evidence="1">
    <name type="scientific">marine sediment metagenome</name>
    <dbReference type="NCBI Taxonomy" id="412755"/>
    <lineage>
        <taxon>unclassified sequences</taxon>
        <taxon>metagenomes</taxon>
        <taxon>ecological metagenomes</taxon>
    </lineage>
</organism>
<gene>
    <name evidence="1" type="ORF">S03H2_27247</name>
</gene>
<reference evidence="1" key="1">
    <citation type="journal article" date="2014" name="Front. Microbiol.">
        <title>High frequency of phylogenetically diverse reductive dehalogenase-homologous genes in deep subseafloor sedimentary metagenomes.</title>
        <authorList>
            <person name="Kawai M."/>
            <person name="Futagami T."/>
            <person name="Toyoda A."/>
            <person name="Takaki Y."/>
            <person name="Nishi S."/>
            <person name="Hori S."/>
            <person name="Arai W."/>
            <person name="Tsubouchi T."/>
            <person name="Morono Y."/>
            <person name="Uchiyama I."/>
            <person name="Ito T."/>
            <person name="Fujiyama A."/>
            <person name="Inagaki F."/>
            <person name="Takami H."/>
        </authorList>
    </citation>
    <scope>NUCLEOTIDE SEQUENCE</scope>
    <source>
        <strain evidence="1">Expedition CK06-06</strain>
    </source>
</reference>
<feature type="non-terminal residue" evidence="1">
    <location>
        <position position="1"/>
    </location>
</feature>
<evidence type="ECO:0000313" key="1">
    <source>
        <dbReference type="EMBL" id="GAH59669.1"/>
    </source>
</evidence>
<sequence length="37" mass="4104">KTENHETHHGNLFSLEELVEKVLSGNLSLSNAIEIIS</sequence>
<accession>X1I0R2</accession>
<comment type="caution">
    <text evidence="1">The sequence shown here is derived from an EMBL/GenBank/DDBJ whole genome shotgun (WGS) entry which is preliminary data.</text>
</comment>
<dbReference type="EMBL" id="BARU01016239">
    <property type="protein sequence ID" value="GAH59669.1"/>
    <property type="molecule type" value="Genomic_DNA"/>
</dbReference>